<keyword evidence="3" id="KW-1185">Reference proteome</keyword>
<dbReference type="STRING" id="526218.Sterm_2716"/>
<accession>D1AMI7</accession>
<dbReference type="KEGG" id="str:Sterm_2716"/>
<dbReference type="InterPro" id="IPR019260">
    <property type="entry name" value="DUF2262"/>
</dbReference>
<evidence type="ECO:0000313" key="2">
    <source>
        <dbReference type="EMBL" id="ACZ09561.1"/>
    </source>
</evidence>
<feature type="domain" description="DUF2262" evidence="1">
    <location>
        <begin position="12"/>
        <end position="169"/>
    </location>
</feature>
<sequence>MNFNGIKIEKANFKVSDVFSYEGTVQLWDKNTSIALDFPKDKPEDEYFDILAEKITEQIKWIEENREKIEKALTDYGCISLAEDWASSAEKADDEEQECYIMEDGQKVFFPISEEEFLNSLYFESISIDFRSDTENPEIELFISCSPDYFAYHVLHVSADSEKNVKCRGLAG</sequence>
<dbReference type="EMBL" id="CP001739">
    <property type="protein sequence ID" value="ACZ09561.1"/>
    <property type="molecule type" value="Genomic_DNA"/>
</dbReference>
<dbReference type="AlphaFoldDB" id="D1AMI7"/>
<evidence type="ECO:0000313" key="3">
    <source>
        <dbReference type="Proteomes" id="UP000000845"/>
    </source>
</evidence>
<gene>
    <name evidence="2" type="ordered locus">Sterm_2716</name>
</gene>
<dbReference type="eggNOG" id="COG0457">
    <property type="taxonomic scope" value="Bacteria"/>
</dbReference>
<dbReference type="HOGENOM" id="CLU_1583635_0_0_0"/>
<proteinExistence type="predicted"/>
<dbReference type="Pfam" id="PF10020">
    <property type="entry name" value="DUF2262"/>
    <property type="match status" value="1"/>
</dbReference>
<organism evidence="2 3">
    <name type="scientific">Sebaldella termitidis (strain ATCC 33386 / NCTC 11300)</name>
    <dbReference type="NCBI Taxonomy" id="526218"/>
    <lineage>
        <taxon>Bacteria</taxon>
        <taxon>Fusobacteriati</taxon>
        <taxon>Fusobacteriota</taxon>
        <taxon>Fusobacteriia</taxon>
        <taxon>Fusobacteriales</taxon>
        <taxon>Leptotrichiaceae</taxon>
        <taxon>Sebaldella</taxon>
    </lineage>
</organism>
<dbReference type="RefSeq" id="WP_012862155.1">
    <property type="nucleotide sequence ID" value="NC_013517.1"/>
</dbReference>
<dbReference type="Proteomes" id="UP000000845">
    <property type="component" value="Chromosome"/>
</dbReference>
<name>D1AMI7_SEBTE</name>
<reference evidence="2 3" key="2">
    <citation type="journal article" date="2010" name="Stand. Genomic Sci.">
        <title>Complete genome sequence of Sebaldella termitidis type strain (NCTC 11300).</title>
        <authorList>
            <person name="Harmon-Smith M."/>
            <person name="Celia L."/>
            <person name="Chertkov O."/>
            <person name="Lapidus A."/>
            <person name="Copeland A."/>
            <person name="Glavina Del Rio T."/>
            <person name="Nolan M."/>
            <person name="Lucas S."/>
            <person name="Tice H."/>
            <person name="Cheng J.F."/>
            <person name="Han C."/>
            <person name="Detter J.C."/>
            <person name="Bruce D."/>
            <person name="Goodwin L."/>
            <person name="Pitluck S."/>
            <person name="Pati A."/>
            <person name="Liolios K."/>
            <person name="Ivanova N."/>
            <person name="Mavromatis K."/>
            <person name="Mikhailova N."/>
            <person name="Chen A."/>
            <person name="Palaniappan K."/>
            <person name="Land M."/>
            <person name="Hauser L."/>
            <person name="Chang Y.J."/>
            <person name="Jeffries C.D."/>
            <person name="Brettin T."/>
            <person name="Goker M."/>
            <person name="Beck B."/>
            <person name="Bristow J."/>
            <person name="Eisen J.A."/>
            <person name="Markowitz V."/>
            <person name="Hugenholtz P."/>
            <person name="Kyrpides N.C."/>
            <person name="Klenk H.P."/>
            <person name="Chen F."/>
        </authorList>
    </citation>
    <scope>NUCLEOTIDE SEQUENCE [LARGE SCALE GENOMIC DNA]</scope>
    <source>
        <strain evidence="3">ATCC 33386 / NCTC 11300</strain>
    </source>
</reference>
<reference evidence="3" key="1">
    <citation type="submission" date="2009-09" db="EMBL/GenBank/DDBJ databases">
        <title>The complete chromosome of Sebaldella termitidis ATCC 33386.</title>
        <authorList>
            <consortium name="US DOE Joint Genome Institute (JGI-PGF)"/>
            <person name="Lucas S."/>
            <person name="Copeland A."/>
            <person name="Lapidus A."/>
            <person name="Glavina del Rio T."/>
            <person name="Dalin E."/>
            <person name="Tice H."/>
            <person name="Bruce D."/>
            <person name="Goodwin L."/>
            <person name="Pitluck S."/>
            <person name="Kyrpides N."/>
            <person name="Mavromatis K."/>
            <person name="Ivanova N."/>
            <person name="Mikhailova N."/>
            <person name="Sims D."/>
            <person name="Meincke L."/>
            <person name="Brettin T."/>
            <person name="Detter J.C."/>
            <person name="Han C."/>
            <person name="Larimer F."/>
            <person name="Land M."/>
            <person name="Hauser L."/>
            <person name="Markowitz V."/>
            <person name="Cheng J.F."/>
            <person name="Hugenholtz P."/>
            <person name="Woyke T."/>
            <person name="Wu D."/>
            <person name="Eisen J.A."/>
        </authorList>
    </citation>
    <scope>NUCLEOTIDE SEQUENCE [LARGE SCALE GENOMIC DNA]</scope>
    <source>
        <strain evidence="3">ATCC 33386 / NCTC 11300</strain>
    </source>
</reference>
<protein>
    <recommendedName>
        <fullName evidence="1">DUF2262 domain-containing protein</fullName>
    </recommendedName>
</protein>
<evidence type="ECO:0000259" key="1">
    <source>
        <dbReference type="Pfam" id="PF10020"/>
    </source>
</evidence>